<organism evidence="3">
    <name type="scientific">Tanacetum cinerariifolium</name>
    <name type="common">Dalmatian daisy</name>
    <name type="synonym">Chrysanthemum cinerariifolium</name>
    <dbReference type="NCBI Taxonomy" id="118510"/>
    <lineage>
        <taxon>Eukaryota</taxon>
        <taxon>Viridiplantae</taxon>
        <taxon>Streptophyta</taxon>
        <taxon>Embryophyta</taxon>
        <taxon>Tracheophyta</taxon>
        <taxon>Spermatophyta</taxon>
        <taxon>Magnoliopsida</taxon>
        <taxon>eudicotyledons</taxon>
        <taxon>Gunneridae</taxon>
        <taxon>Pentapetalae</taxon>
        <taxon>asterids</taxon>
        <taxon>campanulids</taxon>
        <taxon>Asterales</taxon>
        <taxon>Asteraceae</taxon>
        <taxon>Asteroideae</taxon>
        <taxon>Anthemideae</taxon>
        <taxon>Anthemidinae</taxon>
        <taxon>Tanacetum</taxon>
    </lineage>
</organism>
<comment type="caution">
    <text evidence="3">The sequence shown here is derived from an EMBL/GenBank/DDBJ whole genome shotgun (WGS) entry which is preliminary data.</text>
</comment>
<dbReference type="InterPro" id="IPR001584">
    <property type="entry name" value="Integrase_cat-core"/>
</dbReference>
<feature type="compositionally biased region" description="Acidic residues" evidence="1">
    <location>
        <begin position="1193"/>
        <end position="1202"/>
    </location>
</feature>
<feature type="region of interest" description="Disordered" evidence="1">
    <location>
        <begin position="1"/>
        <end position="41"/>
    </location>
</feature>
<dbReference type="Gene3D" id="3.30.420.10">
    <property type="entry name" value="Ribonuclease H-like superfamily/Ribonuclease H"/>
    <property type="match status" value="1"/>
</dbReference>
<dbReference type="PANTHER" id="PTHR42648">
    <property type="entry name" value="TRANSPOSASE, PUTATIVE-RELATED"/>
    <property type="match status" value="1"/>
</dbReference>
<feature type="domain" description="Integrase catalytic" evidence="2">
    <location>
        <begin position="487"/>
        <end position="584"/>
    </location>
</feature>
<evidence type="ECO:0000256" key="1">
    <source>
        <dbReference type="SAM" id="MobiDB-lite"/>
    </source>
</evidence>
<proteinExistence type="predicted"/>
<feature type="compositionally biased region" description="Basic and acidic residues" evidence="1">
    <location>
        <begin position="710"/>
        <end position="719"/>
    </location>
</feature>
<feature type="region of interest" description="Disordered" evidence="1">
    <location>
        <begin position="672"/>
        <end position="730"/>
    </location>
</feature>
<dbReference type="PROSITE" id="PS50994">
    <property type="entry name" value="INTEGRASE"/>
    <property type="match status" value="1"/>
</dbReference>
<feature type="region of interest" description="Disordered" evidence="1">
    <location>
        <begin position="336"/>
        <end position="369"/>
    </location>
</feature>
<dbReference type="PANTHER" id="PTHR42648:SF32">
    <property type="entry name" value="RIBONUCLEASE H-LIKE DOMAIN, GAG-PRE-INTEGRASE DOMAIN PROTEIN-RELATED"/>
    <property type="match status" value="1"/>
</dbReference>
<dbReference type="InterPro" id="IPR012337">
    <property type="entry name" value="RNaseH-like_sf"/>
</dbReference>
<dbReference type="CDD" id="cd09272">
    <property type="entry name" value="RNase_HI_RT_Ty1"/>
    <property type="match status" value="1"/>
</dbReference>
<protein>
    <recommendedName>
        <fullName evidence="2">Integrase catalytic domain-containing protein</fullName>
    </recommendedName>
</protein>
<reference evidence="3" key="1">
    <citation type="journal article" date="2019" name="Sci. Rep.">
        <title>Draft genome of Tanacetum cinerariifolium, the natural source of mosquito coil.</title>
        <authorList>
            <person name="Yamashiro T."/>
            <person name="Shiraishi A."/>
            <person name="Satake H."/>
            <person name="Nakayama K."/>
        </authorList>
    </citation>
    <scope>NUCLEOTIDE SEQUENCE</scope>
</reference>
<dbReference type="InterPro" id="IPR039537">
    <property type="entry name" value="Retrotran_Ty1/copia-like"/>
</dbReference>
<name>A0A6L2KBS1_TANCI</name>
<feature type="compositionally biased region" description="Polar residues" evidence="1">
    <location>
        <begin position="633"/>
        <end position="646"/>
    </location>
</feature>
<feature type="region of interest" description="Disordered" evidence="1">
    <location>
        <begin position="1184"/>
        <end position="1206"/>
    </location>
</feature>
<evidence type="ECO:0000313" key="3">
    <source>
        <dbReference type="EMBL" id="GEU46399.1"/>
    </source>
</evidence>
<dbReference type="Pfam" id="PF14223">
    <property type="entry name" value="Retrotran_gag_2"/>
    <property type="match status" value="1"/>
</dbReference>
<feature type="compositionally biased region" description="Polar residues" evidence="1">
    <location>
        <begin position="18"/>
        <end position="29"/>
    </location>
</feature>
<sequence length="1351" mass="152440">MQIAIRKNGNSFKPVPRTTRNADGTSASTIPGPVTTEEKAQKKNDVKARSMLLMALSNENLLTFGQYKDAKTLFEATQARFECNDATKKTQKTLLKQMYENFNAPSTESLDSIFNMLPKIISQLAILGENISQEDLNMKFLRSLPFEWNTHVVVWRNKADLNTMSIDDLYNNFKIVEQEVKRTVTSSSSSGSQNMAFLSFPGSINKVDTANIQVSTVSTPVSIVNSHDNTTNLSDATMYDFLANQPNGSQLVHKVAISFAEHESKKVLLENWIIAPPTIDLSNFGLEEFYHPEFKGYGPRDSKSVCVDTSNENKKVPDALIIKDWVFDSDEDESEEMVLKSDNVQHKPEQANQPRKASQNSRNNRTNWNQMRTQKLGVRNFVPTAVLTKSGIVPISTARKSSSRAAAQISAARPINTAAPKPLGDLQDALKDTRIFDSGCSRNMTGNKSYLTDYQEYDRGFIAFTGSSKEGKITGKGIENQLNHKVKIIRCDNMTELKNYEMNQFYGIKGIKKEYSNARNPQQNRVAKRKNRTLIEAAKTMLADSLLPIPFWAEAVNTPCYVQNRVLVTKTHNKTPYELLIGRTPIISFMIPFGCLVTILNTLDHLGSGLEWLFDIDSLTSLMNYQPVSAGNRTNGNIGSEINSDAGQAGEEKVPDQEYILLPLLNTCSDVPSSHKELESSPKDDAGKKSTVEPTCIEGGKIDDLGSLDHQMKSTDDSKNSNSTNSFNTASPTVNVATALHDYSKRPNLEDTGIFDDAFDDRDEGAEADYNNLEIVISVSPIPSTRIHKDHPKEKIIREMEPKKVTRALDDESWVEAMQEELFQFKLLNVWTLVYLPHRKRAICTKWVYRNKRDQRGIVVKQQKDGIFLSQDKYVCDILKKFGFSSVKLASTPMETYKPLSKDANDTDVDVHLDRFQVQPKVSYMHAVKRIFRYLKGQPTLGLWYPKDSPLELIAYSDSDYAGASLDRKSITGGCQFLDSRLISWQSKKQTIVANSITEAEYIAASNCYGQLKGYLINDGYADLVQHVDKKELDIPWKMANGKEFSNPLMAEKSDDNTEFHQIVDFLSSCSITYALTVSPTIYASYIEQFWNTASSKTINYVKQIHAIVDGKAVVISESSVRSDLLFDDEDGNGYRWQSQALRNHGRVSTLENELSSNKAVYHKAFITLTKRVKKLETQLKHKRSRAVIHSSDEEEPSVDIEDSPKQGRTIKELDKDDDVNLNIKRSTTKDKGKGILQETELPKKIKKREMIHDEEVEEMKLYIRIVPDEDIAIDAIPLATKPPVIVEYKIVKEGRIGTYHIIRADGSTKRYTSMINLLENINRKDSEALWKLVKYKHGNTRPEEGYERVL</sequence>
<dbReference type="GO" id="GO:0015074">
    <property type="term" value="P:DNA integration"/>
    <property type="evidence" value="ECO:0007669"/>
    <property type="project" value="InterPro"/>
</dbReference>
<feature type="compositionally biased region" description="Basic and acidic residues" evidence="1">
    <location>
        <begin position="673"/>
        <end position="691"/>
    </location>
</feature>
<feature type="compositionally biased region" description="Basic and acidic residues" evidence="1">
    <location>
        <begin position="337"/>
        <end position="349"/>
    </location>
</feature>
<dbReference type="SUPFAM" id="SSF53098">
    <property type="entry name" value="Ribonuclease H-like"/>
    <property type="match status" value="1"/>
</dbReference>
<feature type="compositionally biased region" description="Polar residues" evidence="1">
    <location>
        <begin position="350"/>
        <end position="369"/>
    </location>
</feature>
<dbReference type="InterPro" id="IPR036397">
    <property type="entry name" value="RNaseH_sf"/>
</dbReference>
<feature type="region of interest" description="Disordered" evidence="1">
    <location>
        <begin position="633"/>
        <end position="653"/>
    </location>
</feature>
<gene>
    <name evidence="3" type="ORF">Tci_018377</name>
</gene>
<dbReference type="GO" id="GO:0003676">
    <property type="term" value="F:nucleic acid binding"/>
    <property type="evidence" value="ECO:0007669"/>
    <property type="project" value="InterPro"/>
</dbReference>
<accession>A0A6L2KBS1</accession>
<dbReference type="EMBL" id="BKCJ010002119">
    <property type="protein sequence ID" value="GEU46399.1"/>
    <property type="molecule type" value="Genomic_DNA"/>
</dbReference>
<evidence type="ECO:0000259" key="2">
    <source>
        <dbReference type="PROSITE" id="PS50994"/>
    </source>
</evidence>